<gene>
    <name evidence="5" type="primary">pxpB</name>
    <name evidence="5" type="ORF">P0Y53_18130</name>
</gene>
<dbReference type="GO" id="GO:0017168">
    <property type="term" value="F:5-oxoprolinase (ATP-hydrolyzing) activity"/>
    <property type="evidence" value="ECO:0007669"/>
    <property type="project" value="UniProtKB-EC"/>
</dbReference>
<dbReference type="Gene3D" id="3.30.1360.40">
    <property type="match status" value="1"/>
</dbReference>
<evidence type="ECO:0000313" key="6">
    <source>
        <dbReference type="Proteomes" id="UP001220610"/>
    </source>
</evidence>
<keyword evidence="2 5" id="KW-0378">Hydrolase</keyword>
<evidence type="ECO:0000259" key="4">
    <source>
        <dbReference type="SMART" id="SM00796"/>
    </source>
</evidence>
<dbReference type="Gene3D" id="2.40.100.10">
    <property type="entry name" value="Cyclophilin-like"/>
    <property type="match status" value="1"/>
</dbReference>
<dbReference type="Pfam" id="PF02682">
    <property type="entry name" value="CT_C_D"/>
    <property type="match status" value="1"/>
</dbReference>
<dbReference type="InterPro" id="IPR003833">
    <property type="entry name" value="CT_C_D"/>
</dbReference>
<dbReference type="PANTHER" id="PTHR34698:SF2">
    <property type="entry name" value="5-OXOPROLINASE SUBUNIT B"/>
    <property type="match status" value="1"/>
</dbReference>
<dbReference type="EC" id="3.5.2.9" evidence="5"/>
<keyword evidence="3" id="KW-0067">ATP-binding</keyword>
<organism evidence="5 6">
    <name type="scientific">Candidatus Pseudobacter hemicellulosilyticus</name>
    <dbReference type="NCBI Taxonomy" id="3121375"/>
    <lineage>
        <taxon>Bacteria</taxon>
        <taxon>Pseudomonadati</taxon>
        <taxon>Bacteroidota</taxon>
        <taxon>Chitinophagia</taxon>
        <taxon>Chitinophagales</taxon>
        <taxon>Chitinophagaceae</taxon>
        <taxon>Pseudobacter</taxon>
    </lineage>
</organism>
<dbReference type="SUPFAM" id="SSF50891">
    <property type="entry name" value="Cyclophilin-like"/>
    <property type="match status" value="1"/>
</dbReference>
<keyword evidence="1" id="KW-0547">Nucleotide-binding</keyword>
<proteinExistence type="predicted"/>
<accession>A0AAJ5WQV1</accession>
<name>A0AAJ5WQV1_9BACT</name>
<protein>
    <submittedName>
        <fullName evidence="5">5-oxoprolinase subunit PxpB</fullName>
        <ecNumber evidence="5">3.5.2.9</ecNumber>
    </submittedName>
</protein>
<sequence length="245" mass="27392">MKKYPDIFPLGDAAVTIELGDQIEEFVNNQVISMQDWFREHPFTGLKDCIPAYASLTLFYDPFIVYHCYQPDTTIAEWVSKLLDEAFRQCSGNPGKPTREHRIPVCYDTAFGPDLAFLASARQLNVEEVIQFHTTRSYRVFMIGFLPGFSYLGPVHQHIELGRKAQPVQVLPGSVGIAGAQTGIYPVNSPGGWHIIGRTPVKLFDPHAQDPVLLKTGDQVTFYPITASEFHEFSSSRLSTADGQP</sequence>
<feature type="domain" description="Carboxyltransferase" evidence="4">
    <location>
        <begin position="5"/>
        <end position="214"/>
    </location>
</feature>
<dbReference type="GO" id="GO:0005524">
    <property type="term" value="F:ATP binding"/>
    <property type="evidence" value="ECO:0007669"/>
    <property type="project" value="UniProtKB-KW"/>
</dbReference>
<dbReference type="InterPro" id="IPR010016">
    <property type="entry name" value="PxpB"/>
</dbReference>
<dbReference type="AlphaFoldDB" id="A0AAJ5WQV1"/>
<evidence type="ECO:0000256" key="3">
    <source>
        <dbReference type="ARBA" id="ARBA00022840"/>
    </source>
</evidence>
<dbReference type="SMART" id="SM00796">
    <property type="entry name" value="AHS1"/>
    <property type="match status" value="1"/>
</dbReference>
<evidence type="ECO:0000256" key="1">
    <source>
        <dbReference type="ARBA" id="ARBA00022741"/>
    </source>
</evidence>
<dbReference type="SUPFAM" id="SSF160467">
    <property type="entry name" value="PH0987 N-terminal domain-like"/>
    <property type="match status" value="1"/>
</dbReference>
<dbReference type="EMBL" id="CP119311">
    <property type="protein sequence ID" value="WEK34409.1"/>
    <property type="molecule type" value="Genomic_DNA"/>
</dbReference>
<dbReference type="InterPro" id="IPR029000">
    <property type="entry name" value="Cyclophilin-like_dom_sf"/>
</dbReference>
<evidence type="ECO:0000256" key="2">
    <source>
        <dbReference type="ARBA" id="ARBA00022801"/>
    </source>
</evidence>
<dbReference type="NCBIfam" id="TIGR00370">
    <property type="entry name" value="5-oxoprolinase subunit PxpB"/>
    <property type="match status" value="1"/>
</dbReference>
<reference evidence="5" key="1">
    <citation type="submission" date="2023-03" db="EMBL/GenBank/DDBJ databases">
        <title>Andean soil-derived lignocellulolytic bacterial consortium as a source of novel taxa and putative plastic-active enzymes.</title>
        <authorList>
            <person name="Diaz-Garcia L."/>
            <person name="Chuvochina M."/>
            <person name="Feuerriegel G."/>
            <person name="Bunk B."/>
            <person name="Sproer C."/>
            <person name="Streit W.R."/>
            <person name="Rodriguez L.M."/>
            <person name="Overmann J."/>
            <person name="Jimenez D.J."/>
        </authorList>
    </citation>
    <scope>NUCLEOTIDE SEQUENCE</scope>
    <source>
        <strain evidence="5">MAG 7</strain>
    </source>
</reference>
<evidence type="ECO:0000313" key="5">
    <source>
        <dbReference type="EMBL" id="WEK34409.1"/>
    </source>
</evidence>
<dbReference type="PANTHER" id="PTHR34698">
    <property type="entry name" value="5-OXOPROLINASE SUBUNIT B"/>
    <property type="match status" value="1"/>
</dbReference>
<dbReference type="Proteomes" id="UP001220610">
    <property type="component" value="Chromosome"/>
</dbReference>